<sequence length="416" mass="44459">MSFRASPVSRQALANILKKRPDDIVFTTGLRTPIARVKKGLKDAYPEELLAHVLQKTRERLEKRGVDVKNAVQDICTGTVLMELGGAKSGRMAALHAGMPIESAYRSVNRQCASSLQSITDIAHSIKSGEIQCGVAAGVESMTRNYGSRAIPVDLSPTLKQSASQDARDCIMPMGETSERVAEHWNIGRQRQDQFAALSHQRASKAQKAGLFAPEIEPILVRWVEPESGTETVKTIAEDEGIRHDSSAEKLGTLKPVFRENGASTAGNSSQVSDGAVALTMARRDFAEQAGMEILGKWVGTAVKGVKPHVMGIGPAVASPILLARFGLTVNDIDLWELNEAFASQALMTIDTLKLDAERVNPKGGAIALGHPLGASGGRLVLSLLTELRRTGKDIGVATMCCGTGYGKASLIVAEQ</sequence>
<dbReference type="HOGENOM" id="CLU_031026_1_1_1"/>
<dbReference type="GO" id="GO:0006635">
    <property type="term" value="P:fatty acid beta-oxidation"/>
    <property type="evidence" value="ECO:0007669"/>
    <property type="project" value="TreeGrafter"/>
</dbReference>
<feature type="domain" description="Thiolase C-terminal" evidence="10">
    <location>
        <begin position="294"/>
        <end position="413"/>
    </location>
</feature>
<feature type="active site" description="Proton acceptor" evidence="7">
    <location>
        <position position="371"/>
    </location>
</feature>
<evidence type="ECO:0000259" key="9">
    <source>
        <dbReference type="Pfam" id="PF00108"/>
    </source>
</evidence>
<proteinExistence type="inferred from homology"/>
<dbReference type="STRING" id="1037660.A0A066VEX7"/>
<evidence type="ECO:0000256" key="3">
    <source>
        <dbReference type="ARBA" id="ARBA00022679"/>
    </source>
</evidence>
<dbReference type="GO" id="GO:0003988">
    <property type="term" value="F:acetyl-CoA C-acyltransferase activity"/>
    <property type="evidence" value="ECO:0007669"/>
    <property type="project" value="UniProtKB-EC"/>
</dbReference>
<dbReference type="Pfam" id="PF02803">
    <property type="entry name" value="Thiolase_C"/>
    <property type="match status" value="1"/>
</dbReference>
<accession>A0A066VEX7</accession>
<dbReference type="PANTHER" id="PTHR43853:SF5">
    <property type="entry name" value="ACETYL-COA C-ACETYLTRANSFERASE"/>
    <property type="match status" value="1"/>
</dbReference>
<dbReference type="Proteomes" id="UP000027361">
    <property type="component" value="Unassembled WGS sequence"/>
</dbReference>
<evidence type="ECO:0000256" key="5">
    <source>
        <dbReference type="ARBA" id="ARBA00024073"/>
    </source>
</evidence>
<dbReference type="PROSITE" id="PS00099">
    <property type="entry name" value="THIOLASE_3"/>
    <property type="match status" value="1"/>
</dbReference>
<evidence type="ECO:0000256" key="4">
    <source>
        <dbReference type="ARBA" id="ARBA00023315"/>
    </source>
</evidence>
<dbReference type="Gene3D" id="3.40.47.10">
    <property type="match status" value="2"/>
</dbReference>
<comment type="similarity">
    <text evidence="2 8">Belongs to the thiolase-like superfamily. Thiolase family.</text>
</comment>
<evidence type="ECO:0000313" key="12">
    <source>
        <dbReference type="Proteomes" id="UP000027361"/>
    </source>
</evidence>
<comment type="catalytic activity">
    <reaction evidence="6">
        <text>an acyl-CoA + acetyl-CoA = a 3-oxoacyl-CoA + CoA</text>
        <dbReference type="Rhea" id="RHEA:21564"/>
        <dbReference type="ChEBI" id="CHEBI:57287"/>
        <dbReference type="ChEBI" id="CHEBI:57288"/>
        <dbReference type="ChEBI" id="CHEBI:58342"/>
        <dbReference type="ChEBI" id="CHEBI:90726"/>
        <dbReference type="EC" id="2.3.1.16"/>
    </reaction>
</comment>
<dbReference type="InterPro" id="IPR002155">
    <property type="entry name" value="Thiolase"/>
</dbReference>
<dbReference type="Pfam" id="PF00108">
    <property type="entry name" value="Thiolase_N"/>
    <property type="match status" value="1"/>
</dbReference>
<protein>
    <recommendedName>
        <fullName evidence="5">acetyl-CoA C-acyltransferase</fullName>
        <ecNumber evidence="5">2.3.1.16</ecNumber>
    </recommendedName>
</protein>
<keyword evidence="12" id="KW-1185">Reference proteome</keyword>
<dbReference type="InParanoid" id="A0A066VEX7"/>
<dbReference type="CDD" id="cd00751">
    <property type="entry name" value="thiolase"/>
    <property type="match status" value="1"/>
</dbReference>
<evidence type="ECO:0000313" key="11">
    <source>
        <dbReference type="EMBL" id="KDN37309.1"/>
    </source>
</evidence>
<name>A0A066VEX7_TILAU</name>
<reference evidence="11 12" key="1">
    <citation type="submission" date="2014-05" db="EMBL/GenBank/DDBJ databases">
        <title>Draft genome sequence of a rare smut relative, Tilletiaria anomala UBC 951.</title>
        <authorList>
            <consortium name="DOE Joint Genome Institute"/>
            <person name="Toome M."/>
            <person name="Kuo A."/>
            <person name="Henrissat B."/>
            <person name="Lipzen A."/>
            <person name="Tritt A."/>
            <person name="Yoshinaga Y."/>
            <person name="Zane M."/>
            <person name="Barry K."/>
            <person name="Grigoriev I.V."/>
            <person name="Spatafora J.W."/>
            <person name="Aimea M.C."/>
        </authorList>
    </citation>
    <scope>NUCLEOTIDE SEQUENCE [LARGE SCALE GENOMIC DNA]</scope>
    <source>
        <strain evidence="11 12">UBC 951</strain>
    </source>
</reference>
<dbReference type="GO" id="GO:0010124">
    <property type="term" value="P:phenylacetate catabolic process"/>
    <property type="evidence" value="ECO:0007669"/>
    <property type="project" value="TreeGrafter"/>
</dbReference>
<dbReference type="OrthoDB" id="5404651at2759"/>
<evidence type="ECO:0000256" key="1">
    <source>
        <dbReference type="ARBA" id="ARBA00004872"/>
    </source>
</evidence>
<evidence type="ECO:0000256" key="2">
    <source>
        <dbReference type="ARBA" id="ARBA00010982"/>
    </source>
</evidence>
<keyword evidence="3 8" id="KW-0808">Transferase</keyword>
<dbReference type="GeneID" id="25263052"/>
<dbReference type="InterPro" id="IPR050215">
    <property type="entry name" value="Thiolase-like_sf_Thiolase"/>
</dbReference>
<dbReference type="AlphaFoldDB" id="A0A066VEX7"/>
<dbReference type="SUPFAM" id="SSF53901">
    <property type="entry name" value="Thiolase-like"/>
    <property type="match status" value="2"/>
</dbReference>
<dbReference type="EC" id="2.3.1.16" evidence="5"/>
<dbReference type="PROSITE" id="PS00737">
    <property type="entry name" value="THIOLASE_2"/>
    <property type="match status" value="1"/>
</dbReference>
<dbReference type="PROSITE" id="PS00098">
    <property type="entry name" value="THIOLASE_1"/>
    <property type="match status" value="1"/>
</dbReference>
<evidence type="ECO:0000259" key="10">
    <source>
        <dbReference type="Pfam" id="PF02803"/>
    </source>
</evidence>
<evidence type="ECO:0000256" key="7">
    <source>
        <dbReference type="PIRSR" id="PIRSR000429-1"/>
    </source>
</evidence>
<dbReference type="EMBL" id="JMSN01000141">
    <property type="protein sequence ID" value="KDN37309.1"/>
    <property type="molecule type" value="Genomic_DNA"/>
</dbReference>
<feature type="domain" description="Thiolase N-terminal" evidence="9">
    <location>
        <begin position="26"/>
        <end position="284"/>
    </location>
</feature>
<dbReference type="RefSeq" id="XP_013240339.1">
    <property type="nucleotide sequence ID" value="XM_013384885.1"/>
</dbReference>
<dbReference type="InterPro" id="IPR020613">
    <property type="entry name" value="Thiolase_CS"/>
</dbReference>
<dbReference type="InterPro" id="IPR020615">
    <property type="entry name" value="Thiolase_acyl_enz_int_AS"/>
</dbReference>
<evidence type="ECO:0000256" key="8">
    <source>
        <dbReference type="RuleBase" id="RU003557"/>
    </source>
</evidence>
<dbReference type="PIRSF" id="PIRSF000429">
    <property type="entry name" value="Ac-CoA_Ac_transf"/>
    <property type="match status" value="1"/>
</dbReference>
<organism evidence="11 12">
    <name type="scientific">Tilletiaria anomala (strain ATCC 24038 / CBS 436.72 / UBC 951)</name>
    <dbReference type="NCBI Taxonomy" id="1037660"/>
    <lineage>
        <taxon>Eukaryota</taxon>
        <taxon>Fungi</taxon>
        <taxon>Dikarya</taxon>
        <taxon>Basidiomycota</taxon>
        <taxon>Ustilaginomycotina</taxon>
        <taxon>Exobasidiomycetes</taxon>
        <taxon>Georgefischeriales</taxon>
        <taxon>Tilletiariaceae</taxon>
        <taxon>Tilletiaria</taxon>
    </lineage>
</organism>
<keyword evidence="4 8" id="KW-0012">Acyltransferase</keyword>
<feature type="active site" description="Proton acceptor" evidence="7">
    <location>
        <position position="401"/>
    </location>
</feature>
<dbReference type="InterPro" id="IPR016039">
    <property type="entry name" value="Thiolase-like"/>
</dbReference>
<dbReference type="NCBIfam" id="TIGR01930">
    <property type="entry name" value="AcCoA-C-Actrans"/>
    <property type="match status" value="1"/>
</dbReference>
<comment type="pathway">
    <text evidence="1">Lipid metabolism; fatty acid metabolism.</text>
</comment>
<feature type="active site" description="Acyl-thioester intermediate" evidence="7">
    <location>
        <position position="112"/>
    </location>
</feature>
<gene>
    <name evidence="11" type="ORF">K437DRAFT_240720</name>
</gene>
<evidence type="ECO:0000256" key="6">
    <source>
        <dbReference type="ARBA" id="ARBA00047605"/>
    </source>
</evidence>
<dbReference type="InterPro" id="IPR020616">
    <property type="entry name" value="Thiolase_N"/>
</dbReference>
<dbReference type="InterPro" id="IPR020610">
    <property type="entry name" value="Thiolase_AS"/>
</dbReference>
<dbReference type="GO" id="GO:0005777">
    <property type="term" value="C:peroxisome"/>
    <property type="evidence" value="ECO:0007669"/>
    <property type="project" value="TreeGrafter"/>
</dbReference>
<dbReference type="PANTHER" id="PTHR43853">
    <property type="entry name" value="3-KETOACYL-COA THIOLASE, PEROXISOMAL"/>
    <property type="match status" value="1"/>
</dbReference>
<dbReference type="InterPro" id="IPR020617">
    <property type="entry name" value="Thiolase_C"/>
</dbReference>
<dbReference type="OMA" id="AVNRHCA"/>
<comment type="caution">
    <text evidence="11">The sequence shown here is derived from an EMBL/GenBank/DDBJ whole genome shotgun (WGS) entry which is preliminary data.</text>
</comment>